<feature type="chain" id="PRO_5045551509" description="MipA/OmpV family protein" evidence="6">
    <location>
        <begin position="28"/>
        <end position="267"/>
    </location>
</feature>
<organism evidence="7 8">
    <name type="scientific">Thalassotalea loyana</name>
    <dbReference type="NCBI Taxonomy" id="280483"/>
    <lineage>
        <taxon>Bacteria</taxon>
        <taxon>Pseudomonadati</taxon>
        <taxon>Pseudomonadota</taxon>
        <taxon>Gammaproteobacteria</taxon>
        <taxon>Alteromonadales</taxon>
        <taxon>Colwelliaceae</taxon>
        <taxon>Thalassotalea</taxon>
    </lineage>
</organism>
<dbReference type="Proteomes" id="UP001157134">
    <property type="component" value="Unassembled WGS sequence"/>
</dbReference>
<evidence type="ECO:0000313" key="7">
    <source>
        <dbReference type="EMBL" id="GLX83792.1"/>
    </source>
</evidence>
<evidence type="ECO:0000313" key="8">
    <source>
        <dbReference type="Proteomes" id="UP001157134"/>
    </source>
</evidence>
<reference evidence="7 8" key="1">
    <citation type="submission" date="2023-03" db="EMBL/GenBank/DDBJ databases">
        <title>Thalassotalea loyana LMG 22536T draft genome sequence.</title>
        <authorList>
            <person name="Sawabe T."/>
        </authorList>
    </citation>
    <scope>NUCLEOTIDE SEQUENCE [LARGE SCALE GENOMIC DNA]</scope>
    <source>
        <strain evidence="7 8">LMG 22536</strain>
    </source>
</reference>
<gene>
    <name evidence="7" type="ORF">tloyanaT_00440</name>
</gene>
<protein>
    <recommendedName>
        <fullName evidence="9">MipA/OmpV family protein</fullName>
    </recommendedName>
</protein>
<comment type="caution">
    <text evidence="7">The sequence shown here is derived from an EMBL/GenBank/DDBJ whole genome shotgun (WGS) entry which is preliminary data.</text>
</comment>
<proteinExistence type="inferred from homology"/>
<evidence type="ECO:0000256" key="2">
    <source>
        <dbReference type="ARBA" id="ARBA00005722"/>
    </source>
</evidence>
<evidence type="ECO:0000256" key="4">
    <source>
        <dbReference type="ARBA" id="ARBA00023136"/>
    </source>
</evidence>
<keyword evidence="8" id="KW-1185">Reference proteome</keyword>
<comment type="subcellular location">
    <subcellularLocation>
        <location evidence="1">Cell outer membrane</location>
    </subcellularLocation>
</comment>
<name>A0ABQ6HAJ3_9GAMM</name>
<sequence length="267" mass="30118">MNIFKRFKKTAQVLSLVGFLVPALALAEEGNVRDGAYLDIGIAWGHQSDPFIYDDEDDSGLDLLINGRYQKYGLFVEFPHGTSKQQATILSLGYNFLNTEHWSYDLQLAMNHRDLDHQLPVTNRVSRRVSHSKLGLRALGDYDNTHIKLIVAGASGDQDGGLYASAWFSQEYLYYNWNFYGSLGIEYRNEDVVNYFYGINEVEGLPYYRGEAGLEYTGQLGTSYPINEDWVFEAFVRTTLLPSGISDSPLVDGNTVIDAALVVKYVF</sequence>
<evidence type="ECO:0000256" key="1">
    <source>
        <dbReference type="ARBA" id="ARBA00004442"/>
    </source>
</evidence>
<dbReference type="EMBL" id="BSSV01000001">
    <property type="protein sequence ID" value="GLX83792.1"/>
    <property type="molecule type" value="Genomic_DNA"/>
</dbReference>
<evidence type="ECO:0000256" key="5">
    <source>
        <dbReference type="ARBA" id="ARBA00023237"/>
    </source>
</evidence>
<dbReference type="PANTHER" id="PTHR38776:SF1">
    <property type="entry name" value="MLTA-INTERACTING PROTEIN-RELATED"/>
    <property type="match status" value="1"/>
</dbReference>
<dbReference type="InterPro" id="IPR010583">
    <property type="entry name" value="MipA"/>
</dbReference>
<evidence type="ECO:0000256" key="3">
    <source>
        <dbReference type="ARBA" id="ARBA00022729"/>
    </source>
</evidence>
<comment type="similarity">
    <text evidence="2">Belongs to the MipA/OmpV family.</text>
</comment>
<dbReference type="RefSeq" id="WP_284295323.1">
    <property type="nucleotide sequence ID" value="NZ_BSSV01000001.1"/>
</dbReference>
<feature type="signal peptide" evidence="6">
    <location>
        <begin position="1"/>
        <end position="27"/>
    </location>
</feature>
<keyword evidence="5" id="KW-0998">Cell outer membrane</keyword>
<accession>A0ABQ6HAJ3</accession>
<dbReference type="PANTHER" id="PTHR38776">
    <property type="entry name" value="MLTA-INTERACTING PROTEIN-RELATED"/>
    <property type="match status" value="1"/>
</dbReference>
<keyword evidence="4" id="KW-0472">Membrane</keyword>
<keyword evidence="3 6" id="KW-0732">Signal</keyword>
<evidence type="ECO:0008006" key="9">
    <source>
        <dbReference type="Google" id="ProtNLM"/>
    </source>
</evidence>
<evidence type="ECO:0000256" key="6">
    <source>
        <dbReference type="SAM" id="SignalP"/>
    </source>
</evidence>
<dbReference type="Pfam" id="PF06629">
    <property type="entry name" value="MipA"/>
    <property type="match status" value="1"/>
</dbReference>